<dbReference type="SMART" id="SM00014">
    <property type="entry name" value="acidPPc"/>
    <property type="match status" value="1"/>
</dbReference>
<dbReference type="Proteomes" id="UP000076079">
    <property type="component" value="Chromosome"/>
</dbReference>
<dbReference type="CDD" id="cd03394">
    <property type="entry name" value="PAP2_like_5"/>
    <property type="match status" value="1"/>
</dbReference>
<dbReference type="InterPro" id="IPR000326">
    <property type="entry name" value="PAP2/HPO"/>
</dbReference>
<gene>
    <name evidence="2" type="ORF">LuPra_05770</name>
</gene>
<evidence type="ECO:0000313" key="3">
    <source>
        <dbReference type="Proteomes" id="UP000076079"/>
    </source>
</evidence>
<keyword evidence="3" id="KW-1185">Reference proteome</keyword>
<dbReference type="SUPFAM" id="SSF48317">
    <property type="entry name" value="Acid phosphatase/Vanadium-dependent haloperoxidase"/>
    <property type="match status" value="1"/>
</dbReference>
<accession>A0A143PXC9</accession>
<dbReference type="AlphaFoldDB" id="A0A143PXC9"/>
<dbReference type="PANTHER" id="PTHR14969">
    <property type="entry name" value="SPHINGOSINE-1-PHOSPHATE PHOSPHOHYDROLASE"/>
    <property type="match status" value="1"/>
</dbReference>
<name>A0A143PXC9_LUTPR</name>
<dbReference type="EMBL" id="CP015136">
    <property type="protein sequence ID" value="AMY12494.1"/>
    <property type="molecule type" value="Genomic_DNA"/>
</dbReference>
<feature type="domain" description="Phosphatidic acid phosphatase type 2/haloperoxidase" evidence="1">
    <location>
        <begin position="141"/>
        <end position="236"/>
    </location>
</feature>
<organism evidence="2 3">
    <name type="scientific">Luteitalea pratensis</name>
    <dbReference type="NCBI Taxonomy" id="1855912"/>
    <lineage>
        <taxon>Bacteria</taxon>
        <taxon>Pseudomonadati</taxon>
        <taxon>Acidobacteriota</taxon>
        <taxon>Vicinamibacteria</taxon>
        <taxon>Vicinamibacterales</taxon>
        <taxon>Vicinamibacteraceae</taxon>
        <taxon>Luteitalea</taxon>
    </lineage>
</organism>
<evidence type="ECO:0000259" key="1">
    <source>
        <dbReference type="SMART" id="SM00014"/>
    </source>
</evidence>
<dbReference type="Gene3D" id="1.20.144.10">
    <property type="entry name" value="Phosphatidic acid phosphatase type 2/haloperoxidase"/>
    <property type="match status" value="1"/>
</dbReference>
<evidence type="ECO:0000313" key="2">
    <source>
        <dbReference type="EMBL" id="AMY12494.1"/>
    </source>
</evidence>
<dbReference type="PANTHER" id="PTHR14969:SF13">
    <property type="entry name" value="AT30094P"/>
    <property type="match status" value="1"/>
</dbReference>
<dbReference type="InterPro" id="IPR036938">
    <property type="entry name" value="PAP2/HPO_sf"/>
</dbReference>
<reference evidence="2 3" key="1">
    <citation type="journal article" date="2016" name="Genome Announc.">
        <title>First Complete Genome Sequence of a Subdivision 6 Acidobacterium Strain.</title>
        <authorList>
            <person name="Huang S."/>
            <person name="Vieira S."/>
            <person name="Bunk B."/>
            <person name="Riedel T."/>
            <person name="Sproer C."/>
            <person name="Overmann J."/>
        </authorList>
    </citation>
    <scope>NUCLEOTIDE SEQUENCE [LARGE SCALE GENOMIC DNA]</scope>
    <source>
        <strain evidence="3">DSM 100886 HEG_-6_39</strain>
    </source>
</reference>
<reference evidence="3" key="2">
    <citation type="submission" date="2016-04" db="EMBL/GenBank/DDBJ databases">
        <title>First Complete Genome Sequence of a Subdivision 6 Acidobacterium.</title>
        <authorList>
            <person name="Huang S."/>
            <person name="Vieira S."/>
            <person name="Bunk B."/>
            <person name="Riedel T."/>
            <person name="Sproeer C."/>
            <person name="Overmann J."/>
        </authorList>
    </citation>
    <scope>NUCLEOTIDE SEQUENCE [LARGE SCALE GENOMIC DNA]</scope>
    <source>
        <strain evidence="3">DSM 100886 HEG_-6_39</strain>
    </source>
</reference>
<sequence length="264" mass="27526">MGLSARTTAFCGPSLVGSVTRALHVLLVLLVPGCSPLAAQTNATPPPSIGAVVREMPRDLWRFISWDTGIVLGIGGGAAAIGHVWDDDLAGEIETNVRLNNAMEPGHTYGAFSVQALLGVGLYTGGWLAKEGRLATTGADIMRAQLLSQAYVQAIKYTVQRERPDGSNSVSFPSGHSASAFATASVLQRHYGWKVGVPAALAAGYVATARVHDNKHYLSDVIFGAAMGIAAQRTVTLHAGRYGMVLTPVAGGGRAGVLAVIRPR</sequence>
<dbReference type="Pfam" id="PF01569">
    <property type="entry name" value="PAP2"/>
    <property type="match status" value="1"/>
</dbReference>
<protein>
    <submittedName>
        <fullName evidence="2">PAP2 superfamily protein</fullName>
    </submittedName>
</protein>
<dbReference type="KEGG" id="abac:LuPra_05770"/>
<proteinExistence type="predicted"/>